<proteinExistence type="predicted"/>
<evidence type="ECO:0000313" key="1">
    <source>
        <dbReference type="EMBL" id="KAL0315014.1"/>
    </source>
</evidence>
<name>A0AAW2L738_9LAMI</name>
<accession>A0AAW2L738</accession>
<reference evidence="1" key="2">
    <citation type="journal article" date="2024" name="Plant">
        <title>Genomic evolution and insights into agronomic trait innovations of Sesamum species.</title>
        <authorList>
            <person name="Miao H."/>
            <person name="Wang L."/>
            <person name="Qu L."/>
            <person name="Liu H."/>
            <person name="Sun Y."/>
            <person name="Le M."/>
            <person name="Wang Q."/>
            <person name="Wei S."/>
            <person name="Zheng Y."/>
            <person name="Lin W."/>
            <person name="Duan Y."/>
            <person name="Cao H."/>
            <person name="Xiong S."/>
            <person name="Wang X."/>
            <person name="Wei L."/>
            <person name="Li C."/>
            <person name="Ma Q."/>
            <person name="Ju M."/>
            <person name="Zhao R."/>
            <person name="Li G."/>
            <person name="Mu C."/>
            <person name="Tian Q."/>
            <person name="Mei H."/>
            <person name="Zhang T."/>
            <person name="Gao T."/>
            <person name="Zhang H."/>
        </authorList>
    </citation>
    <scope>NUCLEOTIDE SEQUENCE</scope>
    <source>
        <strain evidence="1">KEN8</strain>
    </source>
</reference>
<protein>
    <submittedName>
        <fullName evidence="1">Uncharacterized protein</fullName>
    </submittedName>
</protein>
<dbReference type="EMBL" id="JACGWM010000113">
    <property type="protein sequence ID" value="KAL0315014.1"/>
    <property type="molecule type" value="Genomic_DNA"/>
</dbReference>
<sequence length="252" mass="29498">MTRIFYSDSMRLVLGLEQSWQSRAYEDCILDVAGDYGVRHGHHKLCPVQSKYVARMVESKKESVPSNRNGIWAEFNSLDKSIEADPKYIEPYPMLNFPGSKAAEFWMKNERKNSCSRARCSGGGLLMTQNPLNSLLEANKFDGTNYLNWLRNLRIVLNFENQTYVLDKSLAWTLPEGFLPGEPLTFEKFTQWYEDNRKVQSIVLGSMSNEIQKQYERYEDVWSIMHCMKELYVVPDRHIRYAVMKAFFLVRE</sequence>
<organism evidence="1">
    <name type="scientific">Sesamum calycinum</name>
    <dbReference type="NCBI Taxonomy" id="2727403"/>
    <lineage>
        <taxon>Eukaryota</taxon>
        <taxon>Viridiplantae</taxon>
        <taxon>Streptophyta</taxon>
        <taxon>Embryophyta</taxon>
        <taxon>Tracheophyta</taxon>
        <taxon>Spermatophyta</taxon>
        <taxon>Magnoliopsida</taxon>
        <taxon>eudicotyledons</taxon>
        <taxon>Gunneridae</taxon>
        <taxon>Pentapetalae</taxon>
        <taxon>asterids</taxon>
        <taxon>lamiids</taxon>
        <taxon>Lamiales</taxon>
        <taxon>Pedaliaceae</taxon>
        <taxon>Sesamum</taxon>
    </lineage>
</organism>
<reference evidence="1" key="1">
    <citation type="submission" date="2020-06" db="EMBL/GenBank/DDBJ databases">
        <authorList>
            <person name="Li T."/>
            <person name="Hu X."/>
            <person name="Zhang T."/>
            <person name="Song X."/>
            <person name="Zhang H."/>
            <person name="Dai N."/>
            <person name="Sheng W."/>
            <person name="Hou X."/>
            <person name="Wei L."/>
        </authorList>
    </citation>
    <scope>NUCLEOTIDE SEQUENCE</scope>
    <source>
        <strain evidence="1">KEN8</strain>
        <tissue evidence="1">Leaf</tissue>
    </source>
</reference>
<comment type="caution">
    <text evidence="1">The sequence shown here is derived from an EMBL/GenBank/DDBJ whole genome shotgun (WGS) entry which is preliminary data.</text>
</comment>
<gene>
    <name evidence="1" type="ORF">Scaly_2899000</name>
</gene>
<dbReference type="AlphaFoldDB" id="A0AAW2L738"/>